<evidence type="ECO:0000256" key="1">
    <source>
        <dbReference type="ARBA" id="ARBA00022741"/>
    </source>
</evidence>
<dbReference type="SMART" id="SM00490">
    <property type="entry name" value="HELICc"/>
    <property type="match status" value="1"/>
</dbReference>
<dbReference type="InterPro" id="IPR049730">
    <property type="entry name" value="SNF2/RAD54-like_C"/>
</dbReference>
<evidence type="ECO:0000259" key="5">
    <source>
        <dbReference type="PROSITE" id="PS51192"/>
    </source>
</evidence>
<dbReference type="PANTHER" id="PTHR45626">
    <property type="entry name" value="TRANSCRIPTION TERMINATION FACTOR 2-RELATED"/>
    <property type="match status" value="1"/>
</dbReference>
<dbReference type="PROSITE" id="PS51194">
    <property type="entry name" value="HELICASE_CTER"/>
    <property type="match status" value="1"/>
</dbReference>
<feature type="compositionally biased region" description="Polar residues" evidence="4">
    <location>
        <begin position="82"/>
        <end position="98"/>
    </location>
</feature>
<dbReference type="GO" id="GO:0005737">
    <property type="term" value="C:cytoplasm"/>
    <property type="evidence" value="ECO:0007669"/>
    <property type="project" value="TreeGrafter"/>
</dbReference>
<feature type="region of interest" description="Disordered" evidence="4">
    <location>
        <begin position="1"/>
        <end position="105"/>
    </location>
</feature>
<dbReference type="AlphaFoldDB" id="A0AAD4III7"/>
<dbReference type="InterPro" id="IPR050628">
    <property type="entry name" value="SNF2_RAD54_helicase_TF"/>
</dbReference>
<dbReference type="Gene3D" id="3.40.50.10810">
    <property type="entry name" value="Tandem AAA-ATPase domain"/>
    <property type="match status" value="1"/>
</dbReference>
<organism evidence="7 8">
    <name type="scientific">Alternaria panax</name>
    <dbReference type="NCBI Taxonomy" id="48097"/>
    <lineage>
        <taxon>Eukaryota</taxon>
        <taxon>Fungi</taxon>
        <taxon>Dikarya</taxon>
        <taxon>Ascomycota</taxon>
        <taxon>Pezizomycotina</taxon>
        <taxon>Dothideomycetes</taxon>
        <taxon>Pleosporomycetidae</taxon>
        <taxon>Pleosporales</taxon>
        <taxon>Pleosporineae</taxon>
        <taxon>Pleosporaceae</taxon>
        <taxon>Alternaria</taxon>
        <taxon>Alternaria sect. Panax</taxon>
    </lineage>
</organism>
<feature type="region of interest" description="Disordered" evidence="4">
    <location>
        <begin position="120"/>
        <end position="174"/>
    </location>
</feature>
<dbReference type="GO" id="GO:0000724">
    <property type="term" value="P:double-strand break repair via homologous recombination"/>
    <property type="evidence" value="ECO:0007669"/>
    <property type="project" value="TreeGrafter"/>
</dbReference>
<protein>
    <submittedName>
        <fullName evidence="7">Uncharacterized protein</fullName>
    </submittedName>
</protein>
<sequence length="1107" mass="124678">MEIDSPASDSSGRSELAVYEPTATSSVLDSLPNAPASSHSEPDPDPDPQELTAHVPGDNATHHDHGPPAQQPLRFDPRALLNPTSSNSKRPASSGNDNNRGRADPTIAGQVSLVERLHNVQERTSSSAKRIKTEDPRFQKNGSRSNFPGGSALELQNQNTQPPAPLPQKGPAIDLTMSDDEDEIQVVGDNSNENVCIGKLKQTYIQAHQVPFPDPKKFTGNHGGQSRIKVSFRRGGGNKGNQIIMVLDGVGKEFGRIDMKTAQGLTPLVDSANSSGLMWIAWTEPRRKLPNEGPPGSQISALVGMTLQLYCPRRTADNIGRYLKSKNLILEAPIFELARHDYYNPQTKETFQKNQVGQPDFQLPNQYAIGAPTNTYVLRSVDEIRADVEDVFDTVVSSSEEVPTREPSSLITTELYPHQKQALHFMVDHEQEHPPDIYDQRKDSLWAAKYRNNGRKYYMHVITSEQVEEKPSPTLGGILADEMGLGKTLSILSLICDDASIAAARDFCQKKPLPKPHSAMVQPTINSRATLLVCPLSTMTNWKEQIKEHFPQGKSTLKWTRYHGAERFSITPEKLADHDIILTTYHIIAKDLADKKRALPYINWFRIVLDEAHTIRNPTNQSKAACTMMGQRRWVVTGTPVQNRLEDLGALFNFIKLKPFDTASGFNQYILGPFKNADPNVVTKLQLLVSTVTIRRTKEIIKGEVPKKLDYVVRLPFSKEEQQLHDWFEKDTQRKVAAVTQGDKMGGQSYARILTAILNLRLICAHGRDLLSEEALKTTDGMTYEKPMEIDEEESDRPQLTRQQAYEMLNLLESTSAADCLYCADKRSLLDADSEDEDEDGNAQDIVGYMTTCYHLVCPKHIKKLKDQWKDNLMADGSVRCHVCDDVNRPTALKIERTDYYNYLEEQNQIRKDPKLTKKIGSYTGPHTKTQALLNDLQEFRLWSEQHPDERPIKSIVFSSWTTHLDLIEIALKNAGHKLVRLDGRMTRENRDKSMQQLRENPDIRVMLVSIGAGGLGLNLTTANKVFMMEPQFNPAAEAQAVDRVHRLGQDREVTIKRFIMENSFEEKMLVLQGKKKALADLTMAKERKSKEEATKQRLEELRSLFR</sequence>
<proteinExistence type="predicted"/>
<name>A0AAD4III7_9PLEO</name>
<dbReference type="GO" id="GO:0005634">
    <property type="term" value="C:nucleus"/>
    <property type="evidence" value="ECO:0007669"/>
    <property type="project" value="TreeGrafter"/>
</dbReference>
<keyword evidence="2" id="KW-0378">Hydrolase</keyword>
<dbReference type="Pfam" id="PF00271">
    <property type="entry name" value="Helicase_C"/>
    <property type="match status" value="1"/>
</dbReference>
<evidence type="ECO:0000256" key="3">
    <source>
        <dbReference type="ARBA" id="ARBA00022840"/>
    </source>
</evidence>
<dbReference type="InterPro" id="IPR014001">
    <property type="entry name" value="Helicase_ATP-bd"/>
</dbReference>
<dbReference type="SUPFAM" id="SSF52540">
    <property type="entry name" value="P-loop containing nucleoside triphosphate hydrolases"/>
    <property type="match status" value="2"/>
</dbReference>
<accession>A0AAD4III7</accession>
<dbReference type="GO" id="GO:0016787">
    <property type="term" value="F:hydrolase activity"/>
    <property type="evidence" value="ECO:0007669"/>
    <property type="project" value="UniProtKB-KW"/>
</dbReference>
<dbReference type="Proteomes" id="UP001199106">
    <property type="component" value="Unassembled WGS sequence"/>
</dbReference>
<dbReference type="PANTHER" id="PTHR45626:SF16">
    <property type="entry name" value="ATP-DEPENDENT HELICASE ULS1"/>
    <property type="match status" value="1"/>
</dbReference>
<comment type="caution">
    <text evidence="7">The sequence shown here is derived from an EMBL/GenBank/DDBJ whole genome shotgun (WGS) entry which is preliminary data.</text>
</comment>
<keyword evidence="8" id="KW-1185">Reference proteome</keyword>
<keyword evidence="1" id="KW-0547">Nucleotide-binding</keyword>
<evidence type="ECO:0000256" key="4">
    <source>
        <dbReference type="SAM" id="MobiDB-lite"/>
    </source>
</evidence>
<reference evidence="7" key="1">
    <citation type="submission" date="2021-07" db="EMBL/GenBank/DDBJ databases">
        <title>Genome Resource of American Ginseng Black Spot Pathogen Alternaria panax.</title>
        <authorList>
            <person name="Qiu C."/>
            <person name="Wang W."/>
            <person name="Liu Z."/>
        </authorList>
    </citation>
    <scope>NUCLEOTIDE SEQUENCE</scope>
    <source>
        <strain evidence="7">BNCC115425</strain>
    </source>
</reference>
<dbReference type="InterPro" id="IPR027417">
    <property type="entry name" value="P-loop_NTPase"/>
</dbReference>
<dbReference type="SMART" id="SM00487">
    <property type="entry name" value="DEXDc"/>
    <property type="match status" value="1"/>
</dbReference>
<evidence type="ECO:0000313" key="7">
    <source>
        <dbReference type="EMBL" id="KAG9195103.1"/>
    </source>
</evidence>
<evidence type="ECO:0000313" key="8">
    <source>
        <dbReference type="Proteomes" id="UP001199106"/>
    </source>
</evidence>
<dbReference type="EMBL" id="JAANER010000001">
    <property type="protein sequence ID" value="KAG9195103.1"/>
    <property type="molecule type" value="Genomic_DNA"/>
</dbReference>
<dbReference type="CDD" id="cd18008">
    <property type="entry name" value="DEXDc_SHPRH-like"/>
    <property type="match status" value="1"/>
</dbReference>
<dbReference type="GO" id="GO:0005524">
    <property type="term" value="F:ATP binding"/>
    <property type="evidence" value="ECO:0007669"/>
    <property type="project" value="UniProtKB-KW"/>
</dbReference>
<dbReference type="GO" id="GO:0008094">
    <property type="term" value="F:ATP-dependent activity, acting on DNA"/>
    <property type="evidence" value="ECO:0007669"/>
    <property type="project" value="TreeGrafter"/>
</dbReference>
<feature type="domain" description="Helicase ATP-binding" evidence="5">
    <location>
        <begin position="468"/>
        <end position="658"/>
    </location>
</feature>
<evidence type="ECO:0000256" key="2">
    <source>
        <dbReference type="ARBA" id="ARBA00022801"/>
    </source>
</evidence>
<dbReference type="InterPro" id="IPR038718">
    <property type="entry name" value="SNF2-like_sf"/>
</dbReference>
<feature type="compositionally biased region" description="Polar residues" evidence="4">
    <location>
        <begin position="140"/>
        <end position="161"/>
    </location>
</feature>
<evidence type="ECO:0000259" key="6">
    <source>
        <dbReference type="PROSITE" id="PS51194"/>
    </source>
</evidence>
<dbReference type="PROSITE" id="PS51192">
    <property type="entry name" value="HELICASE_ATP_BIND_1"/>
    <property type="match status" value="1"/>
</dbReference>
<dbReference type="Pfam" id="PF00176">
    <property type="entry name" value="SNF2-rel_dom"/>
    <property type="match status" value="1"/>
</dbReference>
<dbReference type="InterPro" id="IPR000330">
    <property type="entry name" value="SNF2_N"/>
</dbReference>
<dbReference type="InterPro" id="IPR001650">
    <property type="entry name" value="Helicase_C-like"/>
</dbReference>
<dbReference type="CDD" id="cd18793">
    <property type="entry name" value="SF2_C_SNF"/>
    <property type="match status" value="1"/>
</dbReference>
<gene>
    <name evidence="7" type="ORF">G6011_00223</name>
</gene>
<dbReference type="Gene3D" id="3.40.50.300">
    <property type="entry name" value="P-loop containing nucleotide triphosphate hydrolases"/>
    <property type="match status" value="1"/>
</dbReference>
<feature type="domain" description="Helicase C-terminal" evidence="6">
    <location>
        <begin position="936"/>
        <end position="1103"/>
    </location>
</feature>
<keyword evidence="3" id="KW-0067">ATP-binding</keyword>